<keyword evidence="1" id="KW-1133">Transmembrane helix</keyword>
<dbReference type="STRING" id="525373.HMPREF0766_10865"/>
<dbReference type="Proteomes" id="UP000006258">
    <property type="component" value="Unassembled WGS sequence"/>
</dbReference>
<proteinExistence type="predicted"/>
<gene>
    <name evidence="2" type="ORF">HMPREF0766_10865</name>
</gene>
<dbReference type="RefSeq" id="WP_002998361.1">
    <property type="nucleotide sequence ID" value="NZ_GL379771.1"/>
</dbReference>
<dbReference type="EMBL" id="ACHA02000002">
    <property type="protein sequence ID" value="EFK59948.1"/>
    <property type="molecule type" value="Genomic_DNA"/>
</dbReference>
<keyword evidence="3" id="KW-1185">Reference proteome</keyword>
<feature type="transmembrane region" description="Helical" evidence="1">
    <location>
        <begin position="20"/>
        <end position="40"/>
    </location>
</feature>
<dbReference type="HOGENOM" id="CLU_2453089_0_0_10"/>
<comment type="caution">
    <text evidence="2">The sequence shown here is derived from an EMBL/GenBank/DDBJ whole genome shotgun (WGS) entry which is preliminary data.</text>
</comment>
<organism evidence="2 3">
    <name type="scientific">Sphingobacterium spiritivorum ATCC 33861</name>
    <dbReference type="NCBI Taxonomy" id="525373"/>
    <lineage>
        <taxon>Bacteria</taxon>
        <taxon>Pseudomonadati</taxon>
        <taxon>Bacteroidota</taxon>
        <taxon>Sphingobacteriia</taxon>
        <taxon>Sphingobacteriales</taxon>
        <taxon>Sphingobacteriaceae</taxon>
        <taxon>Sphingobacterium</taxon>
    </lineage>
</organism>
<feature type="transmembrane region" description="Helical" evidence="1">
    <location>
        <begin position="52"/>
        <end position="80"/>
    </location>
</feature>
<keyword evidence="1" id="KW-0472">Membrane</keyword>
<dbReference type="AlphaFoldDB" id="D7VIP6"/>
<dbReference type="OrthoDB" id="9963513at2"/>
<evidence type="ECO:0000313" key="3">
    <source>
        <dbReference type="Proteomes" id="UP000006258"/>
    </source>
</evidence>
<accession>D7VIP6</accession>
<protein>
    <submittedName>
        <fullName evidence="2">Uncharacterized protein</fullName>
    </submittedName>
</protein>
<evidence type="ECO:0000256" key="1">
    <source>
        <dbReference type="SAM" id="Phobius"/>
    </source>
</evidence>
<dbReference type="GeneID" id="95428900"/>
<keyword evidence="1" id="KW-0812">Transmembrane</keyword>
<evidence type="ECO:0000313" key="2">
    <source>
        <dbReference type="EMBL" id="EFK59948.1"/>
    </source>
</evidence>
<sequence>MKAYFKKIGNADLSFGILYWNLFFGGLPFILVAAIASFGIKPVAVNNVYYDGIIGFIIPLISLPIVVFISTVFIWFFLFVGKNLIRIIF</sequence>
<name>D7VIP6_SPHSI</name>
<reference evidence="2" key="1">
    <citation type="submission" date="2010-07" db="EMBL/GenBank/DDBJ databases">
        <authorList>
            <person name="Muzny D."/>
            <person name="Qin X."/>
            <person name="Buhay C."/>
            <person name="Dugan-Rocha S."/>
            <person name="Ding Y."/>
            <person name="Chen G."/>
            <person name="Hawes A."/>
            <person name="Holder M."/>
            <person name="Jhangiani S."/>
            <person name="Johnson A."/>
            <person name="Khan Z."/>
            <person name="Li Z."/>
            <person name="Liu W."/>
            <person name="Liu X."/>
            <person name="Perez L."/>
            <person name="Shen H."/>
            <person name="Wang Q."/>
            <person name="Watt J."/>
            <person name="Xi L."/>
            <person name="Xin Y."/>
            <person name="Zhou J."/>
            <person name="Deng J."/>
            <person name="Jiang H."/>
            <person name="Liu Y."/>
            <person name="Qu J."/>
            <person name="Song X.-Z."/>
            <person name="Zhang L."/>
            <person name="Villasana D."/>
            <person name="Johnson A."/>
            <person name="Liu J."/>
            <person name="Liyanage D."/>
            <person name="Lorensuhewa L."/>
            <person name="Robinson T."/>
            <person name="Song A."/>
            <person name="Song B.-B."/>
            <person name="Dinh H."/>
            <person name="Thornton R."/>
            <person name="Coyle M."/>
            <person name="Francisco L."/>
            <person name="Jackson L."/>
            <person name="Javaid M."/>
            <person name="Korchina V."/>
            <person name="Kovar C."/>
            <person name="Mata R."/>
            <person name="Mathew T."/>
            <person name="Ngo R."/>
            <person name="Nguyen L."/>
            <person name="Nguyen N."/>
            <person name="Okwuonu G."/>
            <person name="Ongeri F."/>
            <person name="Pham C."/>
            <person name="Simmons D."/>
            <person name="Wilczek-Boney K."/>
            <person name="Hale W."/>
            <person name="Jakkamsetti A."/>
            <person name="Pham P."/>
            <person name="Ruth R."/>
            <person name="San Lucas F."/>
            <person name="Warren J."/>
            <person name="Zhang J."/>
            <person name="Zhao Z."/>
            <person name="Zhou C."/>
            <person name="Zhu D."/>
            <person name="Lee S."/>
            <person name="Bess C."/>
            <person name="Blankenburg K."/>
            <person name="Forbes L."/>
            <person name="Fu Q."/>
            <person name="Gubbala S."/>
            <person name="Hirani K."/>
            <person name="Jayaseelan J.C."/>
            <person name="Lara F."/>
            <person name="Munidasa M."/>
            <person name="Palculict T."/>
            <person name="Patil S."/>
            <person name="Pu L.-L."/>
            <person name="Saada N."/>
            <person name="Tang L."/>
            <person name="Weissenberger G."/>
            <person name="Zhu Y."/>
            <person name="Hemphill L."/>
            <person name="Shang Y."/>
            <person name="Youmans B."/>
            <person name="Ayvaz T."/>
            <person name="Ross M."/>
            <person name="Santibanez J."/>
            <person name="Aqrawi P."/>
            <person name="Gross S."/>
            <person name="Joshi V."/>
            <person name="Fowler G."/>
            <person name="Nazareth L."/>
            <person name="Reid J."/>
            <person name="Worley K."/>
            <person name="Petrosino J."/>
            <person name="Highlander S."/>
            <person name="Gibbs R."/>
        </authorList>
    </citation>
    <scope>NUCLEOTIDE SEQUENCE [LARGE SCALE GENOMIC DNA]</scope>
    <source>
        <strain evidence="2">ATCC 33861</strain>
    </source>
</reference>